<sequence length="826" mass="89976">MSSIDEFAIPNTILRHFDLSSTPWNELSSPQIENKRRNLPDGKLFFDRLLELVGLDGPSLYPPNTPAALRRLLHSIQSLELDRLKKDCFLYYLLKDYDGISSESQPTMEIDDDDQEKMNQSKSPNGHVSTKSDGFAKKRCMPLTWKRFMDGYWALDHGSYETAISSLSDPSITILNFVPSIIQTLSTHVSPPSHSLSLIHHFLVSAHPELTTQEESDVRLIALASSGNLSQAFSLIRSNESMEERKRNRENVYCWILGSPRISCGSGSNTYGHDIQVKSLKELLHIPSSTEEDEHLIDFLIHPPIDIRNNISSTALSLLHDLVTLRLIHQGQYSESLLLDKQLVGSGGNVGKEKDRQRRREMVREFISILPEAQRRALLADVESKQINGSNGLNGEDTEMSSSISDSWIKVNTNGPSYAEIASEPPSIPIPAAINSHPSPAIISDPSPVPTPVSAPTPIKPSTTHTSLFNAAQNSSLQPSPQKPSSPFSGPPRFAPGSSTTVPSPRRVLSGSPFNLPASSSNSKARGSPAPTLKLPKQIINDDEEEEGSVLARRNTGRGRGAGKGNGRSGRGVSMSVEPDADSEENQDQEIETMEIDHHTHSIEPISEEPSSSSNSKDVEPPKSIRKSRRVVSSSQKEKPKETTPPPPSSSRNTRQSTAPTTPGINGMPGSFLPSDKDSEEMPPPPPPPATGGRSTRASSNASTTGSKARSRMTRSASRAILDEDDNNDGDENLATPGPPNKKTKSTITRRNRSSLAPSEFTDDGINTSTNTNSVRRSTRSRTAQPSEQGSPTPSLARSEISTSSRRGTSRAGSSTPRMTTRTRRG</sequence>
<keyword evidence="6" id="KW-1185">Reference proteome</keyword>
<feature type="compositionally biased region" description="Low complexity" evidence="3">
    <location>
        <begin position="603"/>
        <end position="614"/>
    </location>
</feature>
<dbReference type="InterPro" id="IPR025151">
    <property type="entry name" value="ELYS_dom"/>
</dbReference>
<feature type="compositionally biased region" description="Low complexity" evidence="3">
    <location>
        <begin position="798"/>
        <end position="820"/>
    </location>
</feature>
<dbReference type="Pfam" id="PF13934">
    <property type="entry name" value="ELYS"/>
    <property type="match status" value="1"/>
</dbReference>
<feature type="compositionally biased region" description="Basic residues" evidence="3">
    <location>
        <begin position="742"/>
        <end position="753"/>
    </location>
</feature>
<feature type="compositionally biased region" description="Low complexity" evidence="3">
    <location>
        <begin position="767"/>
        <end position="776"/>
    </location>
</feature>
<feature type="region of interest" description="Disordered" evidence="3">
    <location>
        <begin position="429"/>
        <end position="826"/>
    </location>
</feature>
<evidence type="ECO:0000256" key="2">
    <source>
        <dbReference type="ARBA" id="ARBA00023242"/>
    </source>
</evidence>
<feature type="compositionally biased region" description="Low complexity" evidence="3">
    <location>
        <begin position="429"/>
        <end position="446"/>
    </location>
</feature>
<proteinExistence type="predicted"/>
<organism evidence="5 6">
    <name type="scientific">Kwoniella shivajii</name>
    <dbReference type="NCBI Taxonomy" id="564305"/>
    <lineage>
        <taxon>Eukaryota</taxon>
        <taxon>Fungi</taxon>
        <taxon>Dikarya</taxon>
        <taxon>Basidiomycota</taxon>
        <taxon>Agaricomycotina</taxon>
        <taxon>Tremellomycetes</taxon>
        <taxon>Tremellales</taxon>
        <taxon>Cryptococcaceae</taxon>
        <taxon>Kwoniella</taxon>
    </lineage>
</organism>
<feature type="compositionally biased region" description="Pro residues" evidence="3">
    <location>
        <begin position="447"/>
        <end position="459"/>
    </location>
</feature>
<dbReference type="GeneID" id="87956320"/>
<dbReference type="RefSeq" id="XP_062791963.1">
    <property type="nucleotide sequence ID" value="XM_062935912.1"/>
</dbReference>
<evidence type="ECO:0000313" key="6">
    <source>
        <dbReference type="Proteomes" id="UP001329825"/>
    </source>
</evidence>
<comment type="subcellular location">
    <subcellularLocation>
        <location evidence="1">Nucleus</location>
    </subcellularLocation>
</comment>
<feature type="compositionally biased region" description="Polar residues" evidence="3">
    <location>
        <begin position="784"/>
        <end position="796"/>
    </location>
</feature>
<dbReference type="Proteomes" id="UP001329825">
    <property type="component" value="Chromosome 5"/>
</dbReference>
<feature type="domain" description="ELYS-like" evidence="4">
    <location>
        <begin position="43"/>
        <end position="302"/>
    </location>
</feature>
<feature type="compositionally biased region" description="Acidic residues" evidence="3">
    <location>
        <begin position="723"/>
        <end position="732"/>
    </location>
</feature>
<feature type="compositionally biased region" description="Polar residues" evidence="3">
    <location>
        <begin position="460"/>
        <end position="472"/>
    </location>
</feature>
<feature type="compositionally biased region" description="Pro residues" evidence="3">
    <location>
        <begin position="481"/>
        <end position="494"/>
    </location>
</feature>
<keyword evidence="2" id="KW-0539">Nucleus</keyword>
<feature type="compositionally biased region" description="Gly residues" evidence="3">
    <location>
        <begin position="558"/>
        <end position="570"/>
    </location>
</feature>
<evidence type="ECO:0000256" key="3">
    <source>
        <dbReference type="SAM" id="MobiDB-lite"/>
    </source>
</evidence>
<protein>
    <recommendedName>
        <fullName evidence="4">ELYS-like domain-containing protein</fullName>
    </recommendedName>
</protein>
<feature type="compositionally biased region" description="Polar residues" evidence="3">
    <location>
        <begin position="118"/>
        <end position="132"/>
    </location>
</feature>
<feature type="compositionally biased region" description="Acidic residues" evidence="3">
    <location>
        <begin position="579"/>
        <end position="594"/>
    </location>
</feature>
<gene>
    <name evidence="5" type="ORF">IL334_004189</name>
</gene>
<name>A0ABZ1CZN0_9TREE</name>
<evidence type="ECO:0000313" key="5">
    <source>
        <dbReference type="EMBL" id="WRT67223.1"/>
    </source>
</evidence>
<evidence type="ECO:0000256" key="1">
    <source>
        <dbReference type="ARBA" id="ARBA00004123"/>
    </source>
</evidence>
<feature type="compositionally biased region" description="Low complexity" evidence="3">
    <location>
        <begin position="692"/>
        <end position="720"/>
    </location>
</feature>
<dbReference type="EMBL" id="CP141885">
    <property type="protein sequence ID" value="WRT67223.1"/>
    <property type="molecule type" value="Genomic_DNA"/>
</dbReference>
<evidence type="ECO:0000259" key="4">
    <source>
        <dbReference type="Pfam" id="PF13934"/>
    </source>
</evidence>
<feature type="region of interest" description="Disordered" evidence="3">
    <location>
        <begin position="104"/>
        <end position="133"/>
    </location>
</feature>
<accession>A0ABZ1CZN0</accession>
<reference evidence="5 6" key="1">
    <citation type="submission" date="2024-01" db="EMBL/GenBank/DDBJ databases">
        <title>Comparative genomics of Cryptococcus and Kwoniella reveals pathogenesis evolution and contrasting modes of karyotype evolution via chromosome fusion or intercentromeric recombination.</title>
        <authorList>
            <person name="Coelho M.A."/>
            <person name="David-Palma M."/>
            <person name="Shea T."/>
            <person name="Bowers K."/>
            <person name="McGinley-Smith S."/>
            <person name="Mohammad A.W."/>
            <person name="Gnirke A."/>
            <person name="Yurkov A.M."/>
            <person name="Nowrousian M."/>
            <person name="Sun S."/>
            <person name="Cuomo C.A."/>
            <person name="Heitman J."/>
        </authorList>
    </citation>
    <scope>NUCLEOTIDE SEQUENCE [LARGE SCALE GENOMIC DNA]</scope>
    <source>
        <strain evidence="5">CBS 11374</strain>
    </source>
</reference>